<proteinExistence type="inferred from homology"/>
<dbReference type="Proteomes" id="UP001064489">
    <property type="component" value="Chromosome 12"/>
</dbReference>
<dbReference type="EMBL" id="JAJSOW010000107">
    <property type="protein sequence ID" value="KAI9156630.1"/>
    <property type="molecule type" value="Genomic_DNA"/>
</dbReference>
<organism evidence="10 11">
    <name type="scientific">Acer negundo</name>
    <name type="common">Box elder</name>
    <dbReference type="NCBI Taxonomy" id="4023"/>
    <lineage>
        <taxon>Eukaryota</taxon>
        <taxon>Viridiplantae</taxon>
        <taxon>Streptophyta</taxon>
        <taxon>Embryophyta</taxon>
        <taxon>Tracheophyta</taxon>
        <taxon>Spermatophyta</taxon>
        <taxon>Magnoliopsida</taxon>
        <taxon>eudicotyledons</taxon>
        <taxon>Gunneridae</taxon>
        <taxon>Pentapetalae</taxon>
        <taxon>rosids</taxon>
        <taxon>malvids</taxon>
        <taxon>Sapindales</taxon>
        <taxon>Sapindaceae</taxon>
        <taxon>Hippocastanoideae</taxon>
        <taxon>Acereae</taxon>
        <taxon>Acer</taxon>
    </lineage>
</organism>
<evidence type="ECO:0000256" key="9">
    <source>
        <dbReference type="RuleBase" id="RU000461"/>
    </source>
</evidence>
<evidence type="ECO:0000256" key="3">
    <source>
        <dbReference type="ARBA" id="ARBA00022617"/>
    </source>
</evidence>
<keyword evidence="9" id="KW-0503">Monooxygenase</keyword>
<dbReference type="PANTHER" id="PTHR24298:SF800">
    <property type="entry name" value="CYTOCHROME P450 89A2-RELATED"/>
    <property type="match status" value="1"/>
</dbReference>
<gene>
    <name evidence="10" type="ORF">LWI28_009847</name>
</gene>
<evidence type="ECO:0000256" key="7">
    <source>
        <dbReference type="ARBA" id="ARBA00023136"/>
    </source>
</evidence>
<sequence>MFKSFAELERVLLSFHAKLGPIITIPFGSHSHVFIADHSLAHRALVQKGAIFSGRPPSHDGTNQNYISTAFYGHTWRILRRNLTAEILHPSRVKSYSHARKWVLQNLLELLKSQSRYGDPVHWEELLQAREHLEDILIPLIRQRKKFKEEKLSKGQQEQHKDEYILSYVDTLLDLQLPEKKGNLDEKEIVDLCSEFLNGGTDSTSTALQWIMANLVKYPHIQEKLFLEIKEVMGDSEDVIKEDDLQKMSYLKAVVLEGLRRHSPGKFSFPRAVLEDVILDGYVVPKNGTVNFMIGQMAMDPKVWENPMAFVPERLLSSDINDGKVFDITGSGEIKMMPFGAGRRICPGLGLAMLNLEYFVANLVWFFEWKIVDRVDVDLEEKHEFTVVMKNPLLAHVCPRLR</sequence>
<dbReference type="GO" id="GO:0016709">
    <property type="term" value="F:oxidoreductase activity, acting on paired donors, with incorporation or reduction of molecular oxygen, NAD(P)H as one donor, and incorporation of one atom of oxygen"/>
    <property type="evidence" value="ECO:0007669"/>
    <property type="project" value="TreeGrafter"/>
</dbReference>
<dbReference type="PRINTS" id="PR00463">
    <property type="entry name" value="EP450I"/>
</dbReference>
<keyword evidence="5 8" id="KW-0479">Metal-binding</keyword>
<dbReference type="PRINTS" id="PR00385">
    <property type="entry name" value="P450"/>
</dbReference>
<dbReference type="InterPro" id="IPR051103">
    <property type="entry name" value="Plant_metabolite_P450s"/>
</dbReference>
<comment type="subcellular location">
    <subcellularLocation>
        <location evidence="2">Membrane</location>
        <topology evidence="2">Single-pass membrane protein</topology>
    </subcellularLocation>
</comment>
<dbReference type="SUPFAM" id="SSF48264">
    <property type="entry name" value="Cytochrome P450"/>
    <property type="match status" value="1"/>
</dbReference>
<keyword evidence="8 9" id="KW-0408">Iron</keyword>
<dbReference type="CDD" id="cd11075">
    <property type="entry name" value="CYP77_89"/>
    <property type="match status" value="1"/>
</dbReference>
<keyword evidence="9" id="KW-0560">Oxidoreductase</keyword>
<dbReference type="InterPro" id="IPR017972">
    <property type="entry name" value="Cyt_P450_CS"/>
</dbReference>
<evidence type="ECO:0000256" key="1">
    <source>
        <dbReference type="ARBA" id="ARBA00001971"/>
    </source>
</evidence>
<keyword evidence="3 8" id="KW-0349">Heme</keyword>
<dbReference type="Pfam" id="PF00067">
    <property type="entry name" value="p450"/>
    <property type="match status" value="2"/>
</dbReference>
<dbReference type="PANTHER" id="PTHR24298">
    <property type="entry name" value="FLAVONOID 3'-MONOOXYGENASE-RELATED"/>
    <property type="match status" value="1"/>
</dbReference>
<dbReference type="AlphaFoldDB" id="A0AAD5NFG1"/>
<protein>
    <recommendedName>
        <fullName evidence="12">Cytochrome P450</fullName>
    </recommendedName>
</protein>
<accession>A0AAD5NFG1</accession>
<keyword evidence="7" id="KW-0472">Membrane</keyword>
<keyword evidence="4" id="KW-0812">Transmembrane</keyword>
<keyword evidence="6" id="KW-1133">Transmembrane helix</keyword>
<evidence type="ECO:0000313" key="10">
    <source>
        <dbReference type="EMBL" id="KAI9156630.1"/>
    </source>
</evidence>
<comment type="similarity">
    <text evidence="9">Belongs to the cytochrome P450 family.</text>
</comment>
<evidence type="ECO:0000256" key="8">
    <source>
        <dbReference type="PIRSR" id="PIRSR602401-1"/>
    </source>
</evidence>
<reference evidence="10" key="2">
    <citation type="submission" date="2023-02" db="EMBL/GenBank/DDBJ databases">
        <authorList>
            <person name="Swenson N.G."/>
            <person name="Wegrzyn J.L."/>
            <person name="Mcevoy S.L."/>
        </authorList>
    </citation>
    <scope>NUCLEOTIDE SEQUENCE</scope>
    <source>
        <strain evidence="10">91603</strain>
        <tissue evidence="10">Leaf</tissue>
    </source>
</reference>
<dbReference type="InterPro" id="IPR036396">
    <property type="entry name" value="Cyt_P450_sf"/>
</dbReference>
<dbReference type="InterPro" id="IPR002401">
    <property type="entry name" value="Cyt_P450_E_grp-I"/>
</dbReference>
<evidence type="ECO:0000256" key="6">
    <source>
        <dbReference type="ARBA" id="ARBA00022989"/>
    </source>
</evidence>
<dbReference type="PROSITE" id="PS00086">
    <property type="entry name" value="CYTOCHROME_P450"/>
    <property type="match status" value="1"/>
</dbReference>
<dbReference type="GO" id="GO:0020037">
    <property type="term" value="F:heme binding"/>
    <property type="evidence" value="ECO:0007669"/>
    <property type="project" value="InterPro"/>
</dbReference>
<comment type="caution">
    <text evidence="10">The sequence shown here is derived from an EMBL/GenBank/DDBJ whole genome shotgun (WGS) entry which is preliminary data.</text>
</comment>
<evidence type="ECO:0000256" key="4">
    <source>
        <dbReference type="ARBA" id="ARBA00022692"/>
    </source>
</evidence>
<dbReference type="GO" id="GO:0005506">
    <property type="term" value="F:iron ion binding"/>
    <property type="evidence" value="ECO:0007669"/>
    <property type="project" value="InterPro"/>
</dbReference>
<keyword evidence="11" id="KW-1185">Reference proteome</keyword>
<comment type="cofactor">
    <cofactor evidence="1 8">
        <name>heme</name>
        <dbReference type="ChEBI" id="CHEBI:30413"/>
    </cofactor>
</comment>
<evidence type="ECO:0000256" key="5">
    <source>
        <dbReference type="ARBA" id="ARBA00022723"/>
    </source>
</evidence>
<name>A0AAD5NFG1_ACENE</name>
<dbReference type="Gene3D" id="1.10.630.10">
    <property type="entry name" value="Cytochrome P450"/>
    <property type="match status" value="2"/>
</dbReference>
<feature type="binding site" description="axial binding residue" evidence="8">
    <location>
        <position position="346"/>
    </location>
    <ligand>
        <name>heme</name>
        <dbReference type="ChEBI" id="CHEBI:30413"/>
    </ligand>
    <ligandPart>
        <name>Fe</name>
        <dbReference type="ChEBI" id="CHEBI:18248"/>
    </ligandPart>
</feature>
<evidence type="ECO:0008006" key="12">
    <source>
        <dbReference type="Google" id="ProtNLM"/>
    </source>
</evidence>
<evidence type="ECO:0000313" key="11">
    <source>
        <dbReference type="Proteomes" id="UP001064489"/>
    </source>
</evidence>
<dbReference type="InterPro" id="IPR001128">
    <property type="entry name" value="Cyt_P450"/>
</dbReference>
<evidence type="ECO:0000256" key="2">
    <source>
        <dbReference type="ARBA" id="ARBA00004167"/>
    </source>
</evidence>
<reference evidence="10" key="1">
    <citation type="journal article" date="2022" name="Plant J.">
        <title>Strategies of tolerance reflected in two North American maple genomes.</title>
        <authorList>
            <person name="McEvoy S.L."/>
            <person name="Sezen U.U."/>
            <person name="Trouern-Trend A."/>
            <person name="McMahon S.M."/>
            <person name="Schaberg P.G."/>
            <person name="Yang J."/>
            <person name="Wegrzyn J.L."/>
            <person name="Swenson N.G."/>
        </authorList>
    </citation>
    <scope>NUCLEOTIDE SEQUENCE</scope>
    <source>
        <strain evidence="10">91603</strain>
    </source>
</reference>
<dbReference type="GO" id="GO:0016020">
    <property type="term" value="C:membrane"/>
    <property type="evidence" value="ECO:0007669"/>
    <property type="project" value="UniProtKB-SubCell"/>
</dbReference>